<organism evidence="2">
    <name type="scientific">Rhizophagus irregularis (strain DAOM 181602 / DAOM 197198 / MUCL 43194)</name>
    <name type="common">Arbuscular mycorrhizal fungus</name>
    <name type="synonym">Glomus intraradices</name>
    <dbReference type="NCBI Taxonomy" id="747089"/>
    <lineage>
        <taxon>Eukaryota</taxon>
        <taxon>Fungi</taxon>
        <taxon>Fungi incertae sedis</taxon>
        <taxon>Mucoromycota</taxon>
        <taxon>Glomeromycotina</taxon>
        <taxon>Glomeromycetes</taxon>
        <taxon>Glomerales</taxon>
        <taxon>Glomeraceae</taxon>
        <taxon>Rhizophagus</taxon>
    </lineage>
</organism>
<reference evidence="2" key="1">
    <citation type="submission" date="2013-07" db="EMBL/GenBank/DDBJ databases">
        <title>The genome of an arbuscular mycorrhizal fungus provides insights into the evolution of the oldest plant symbiosis.</title>
        <authorList>
            <consortium name="DOE Joint Genome Institute"/>
            <person name="Tisserant E."/>
            <person name="Malbreil M."/>
            <person name="Kuo A."/>
            <person name="Kohler A."/>
            <person name="Symeonidi A."/>
            <person name="Balestrini R."/>
            <person name="Charron P."/>
            <person name="Duensing N."/>
            <person name="Frei-dit-Frey N."/>
            <person name="Gianinazzi-Pearson V."/>
            <person name="Gilbert B."/>
            <person name="Handa Y."/>
            <person name="Hijri M."/>
            <person name="Kaul R."/>
            <person name="Kawaguchi M."/>
            <person name="Krajinski F."/>
            <person name="Lammers P."/>
            <person name="Lapierre D."/>
            <person name="Masclaux F.G."/>
            <person name="Murat C."/>
            <person name="Morin E."/>
            <person name="Ndikumana S."/>
            <person name="Pagni M."/>
            <person name="Petitpierre D."/>
            <person name="Requena N."/>
            <person name="Rosikiewicz P."/>
            <person name="Riley R."/>
            <person name="Saito K."/>
            <person name="San Clemente H."/>
            <person name="Shapiro H."/>
            <person name="van Tuinen D."/>
            <person name="Becard G."/>
            <person name="Bonfante P."/>
            <person name="Paszkowski U."/>
            <person name="Shachar-Hill Y."/>
            <person name="Young J.P."/>
            <person name="Sanders I.R."/>
            <person name="Henrissat B."/>
            <person name="Rensing S.A."/>
            <person name="Grigoriev I.V."/>
            <person name="Corradi N."/>
            <person name="Roux C."/>
            <person name="Martin F."/>
        </authorList>
    </citation>
    <scope>NUCLEOTIDE SEQUENCE</scope>
    <source>
        <strain evidence="2">DAOM 197198</strain>
    </source>
</reference>
<dbReference type="HOGENOM" id="CLU_2962032_0_0_1"/>
<dbReference type="AlphaFoldDB" id="U9ST55"/>
<proteinExistence type="predicted"/>
<name>U9ST55_RHIID</name>
<accession>U9ST55</accession>
<dbReference type="EMBL" id="KI298884">
    <property type="protein sequence ID" value="ERZ98296.1"/>
    <property type="molecule type" value="Genomic_DNA"/>
</dbReference>
<evidence type="ECO:0000256" key="1">
    <source>
        <dbReference type="SAM" id="MobiDB-lite"/>
    </source>
</evidence>
<sequence>MSEPDIMVETYGTCKYQDSTETVEFNKNDAPYMTPFLQSIPEPNNNQNKSILNSDADPI</sequence>
<gene>
    <name evidence="2" type="ORF">GLOINDRAFT_10679</name>
</gene>
<feature type="region of interest" description="Disordered" evidence="1">
    <location>
        <begin position="34"/>
        <end position="59"/>
    </location>
</feature>
<feature type="compositionally biased region" description="Polar residues" evidence="1">
    <location>
        <begin position="41"/>
        <end position="53"/>
    </location>
</feature>
<evidence type="ECO:0000313" key="2">
    <source>
        <dbReference type="EMBL" id="ERZ98296.1"/>
    </source>
</evidence>
<protein>
    <submittedName>
        <fullName evidence="2">Uncharacterized protein</fullName>
    </submittedName>
</protein>